<dbReference type="EMBL" id="JXTC01000177">
    <property type="protein sequence ID" value="PON83513.1"/>
    <property type="molecule type" value="Genomic_DNA"/>
</dbReference>
<keyword evidence="2" id="KW-1185">Reference proteome</keyword>
<evidence type="ECO:0000313" key="2">
    <source>
        <dbReference type="Proteomes" id="UP000237000"/>
    </source>
</evidence>
<protein>
    <submittedName>
        <fullName evidence="1">Uncharacterized protein</fullName>
    </submittedName>
</protein>
<dbReference type="AlphaFoldDB" id="A0A2P5EDB0"/>
<proteinExistence type="predicted"/>
<organism evidence="1 2">
    <name type="scientific">Trema orientale</name>
    <name type="common">Charcoal tree</name>
    <name type="synonym">Celtis orientalis</name>
    <dbReference type="NCBI Taxonomy" id="63057"/>
    <lineage>
        <taxon>Eukaryota</taxon>
        <taxon>Viridiplantae</taxon>
        <taxon>Streptophyta</taxon>
        <taxon>Embryophyta</taxon>
        <taxon>Tracheophyta</taxon>
        <taxon>Spermatophyta</taxon>
        <taxon>Magnoliopsida</taxon>
        <taxon>eudicotyledons</taxon>
        <taxon>Gunneridae</taxon>
        <taxon>Pentapetalae</taxon>
        <taxon>rosids</taxon>
        <taxon>fabids</taxon>
        <taxon>Rosales</taxon>
        <taxon>Cannabaceae</taxon>
        <taxon>Trema</taxon>
    </lineage>
</organism>
<dbReference type="OrthoDB" id="1707487at2759"/>
<comment type="caution">
    <text evidence="1">The sequence shown here is derived from an EMBL/GenBank/DDBJ whole genome shotgun (WGS) entry which is preliminary data.</text>
</comment>
<dbReference type="InParanoid" id="A0A2P5EDB0"/>
<evidence type="ECO:0000313" key="1">
    <source>
        <dbReference type="EMBL" id="PON83513.1"/>
    </source>
</evidence>
<sequence length="71" mass="8012">MFNLHLYGITEGVGRFLGNKIGRCVEVETDKNGRCWSQYLRVRVIVDISLPLMRGSKVRMGFDGPLIWGGV</sequence>
<name>A0A2P5EDB0_TREOI</name>
<gene>
    <name evidence="1" type="ORF">TorRG33x02_206680</name>
</gene>
<reference evidence="2" key="1">
    <citation type="submission" date="2016-06" db="EMBL/GenBank/DDBJ databases">
        <title>Parallel loss of symbiosis genes in relatives of nitrogen-fixing non-legume Parasponia.</title>
        <authorList>
            <person name="Van Velzen R."/>
            <person name="Holmer R."/>
            <person name="Bu F."/>
            <person name="Rutten L."/>
            <person name="Van Zeijl A."/>
            <person name="Liu W."/>
            <person name="Santuari L."/>
            <person name="Cao Q."/>
            <person name="Sharma T."/>
            <person name="Shen D."/>
            <person name="Roswanjaya Y."/>
            <person name="Wardhani T."/>
            <person name="Kalhor M.S."/>
            <person name="Jansen J."/>
            <person name="Van den Hoogen J."/>
            <person name="Gungor B."/>
            <person name="Hartog M."/>
            <person name="Hontelez J."/>
            <person name="Verver J."/>
            <person name="Yang W.-C."/>
            <person name="Schijlen E."/>
            <person name="Repin R."/>
            <person name="Schilthuizen M."/>
            <person name="Schranz E."/>
            <person name="Heidstra R."/>
            <person name="Miyata K."/>
            <person name="Fedorova E."/>
            <person name="Kohlen W."/>
            <person name="Bisseling T."/>
            <person name="Smit S."/>
            <person name="Geurts R."/>
        </authorList>
    </citation>
    <scope>NUCLEOTIDE SEQUENCE [LARGE SCALE GENOMIC DNA]</scope>
    <source>
        <strain evidence="2">cv. RG33-2</strain>
    </source>
</reference>
<accession>A0A2P5EDB0</accession>
<dbReference type="Proteomes" id="UP000237000">
    <property type="component" value="Unassembled WGS sequence"/>
</dbReference>